<sequence>EVESTALRVICDLETGLNESFVISIIRGHYSQSVESRTQSREHHMTTGACKKCFVIGLRVCRLKYIAA</sequence>
<accession>A0AA35SPI5</accession>
<proteinExistence type="predicted"/>
<dbReference type="EMBL" id="CASHTH010002700">
    <property type="protein sequence ID" value="CAI8033860.1"/>
    <property type="molecule type" value="Genomic_DNA"/>
</dbReference>
<gene>
    <name evidence="1" type="ORF">GBAR_LOCUS19097</name>
</gene>
<protein>
    <submittedName>
        <fullName evidence="1">Uncharacterized protein</fullName>
    </submittedName>
</protein>
<feature type="non-terminal residue" evidence="1">
    <location>
        <position position="1"/>
    </location>
</feature>
<dbReference type="AlphaFoldDB" id="A0AA35SPI5"/>
<name>A0AA35SPI5_GEOBA</name>
<reference evidence="1" key="1">
    <citation type="submission" date="2023-03" db="EMBL/GenBank/DDBJ databases">
        <authorList>
            <person name="Steffen K."/>
            <person name="Cardenas P."/>
        </authorList>
    </citation>
    <scope>NUCLEOTIDE SEQUENCE</scope>
</reference>
<evidence type="ECO:0000313" key="1">
    <source>
        <dbReference type="EMBL" id="CAI8033860.1"/>
    </source>
</evidence>
<dbReference type="Proteomes" id="UP001174909">
    <property type="component" value="Unassembled WGS sequence"/>
</dbReference>
<keyword evidence="2" id="KW-1185">Reference proteome</keyword>
<organism evidence="1 2">
    <name type="scientific">Geodia barretti</name>
    <name type="common">Barrett's horny sponge</name>
    <dbReference type="NCBI Taxonomy" id="519541"/>
    <lineage>
        <taxon>Eukaryota</taxon>
        <taxon>Metazoa</taxon>
        <taxon>Porifera</taxon>
        <taxon>Demospongiae</taxon>
        <taxon>Heteroscleromorpha</taxon>
        <taxon>Tetractinellida</taxon>
        <taxon>Astrophorina</taxon>
        <taxon>Geodiidae</taxon>
        <taxon>Geodia</taxon>
    </lineage>
</organism>
<comment type="caution">
    <text evidence="1">The sequence shown here is derived from an EMBL/GenBank/DDBJ whole genome shotgun (WGS) entry which is preliminary data.</text>
</comment>
<evidence type="ECO:0000313" key="2">
    <source>
        <dbReference type="Proteomes" id="UP001174909"/>
    </source>
</evidence>